<evidence type="ECO:0000259" key="1">
    <source>
        <dbReference type="Pfam" id="PF06985"/>
    </source>
</evidence>
<accession>A0AAN6WHE1</accession>
<dbReference type="Pfam" id="PF06985">
    <property type="entry name" value="HET"/>
    <property type="match status" value="1"/>
</dbReference>
<dbReference type="Proteomes" id="UP001302126">
    <property type="component" value="Unassembled WGS sequence"/>
</dbReference>
<protein>
    <submittedName>
        <fullName evidence="2">Heterokaryon incompatibility protein-domain-containing protein</fullName>
    </submittedName>
</protein>
<gene>
    <name evidence="2" type="ORF">QBC35DRAFT_207712</name>
</gene>
<reference evidence="2" key="1">
    <citation type="journal article" date="2023" name="Mol. Phylogenet. Evol.">
        <title>Genome-scale phylogeny and comparative genomics of the fungal order Sordariales.</title>
        <authorList>
            <person name="Hensen N."/>
            <person name="Bonometti L."/>
            <person name="Westerberg I."/>
            <person name="Brannstrom I.O."/>
            <person name="Guillou S."/>
            <person name="Cros-Aarteil S."/>
            <person name="Calhoun S."/>
            <person name="Haridas S."/>
            <person name="Kuo A."/>
            <person name="Mondo S."/>
            <person name="Pangilinan J."/>
            <person name="Riley R."/>
            <person name="LaButti K."/>
            <person name="Andreopoulos B."/>
            <person name="Lipzen A."/>
            <person name="Chen C."/>
            <person name="Yan M."/>
            <person name="Daum C."/>
            <person name="Ng V."/>
            <person name="Clum A."/>
            <person name="Steindorff A."/>
            <person name="Ohm R.A."/>
            <person name="Martin F."/>
            <person name="Silar P."/>
            <person name="Natvig D.O."/>
            <person name="Lalanne C."/>
            <person name="Gautier V."/>
            <person name="Ament-Velasquez S.L."/>
            <person name="Kruys A."/>
            <person name="Hutchinson M.I."/>
            <person name="Powell A.J."/>
            <person name="Barry K."/>
            <person name="Miller A.N."/>
            <person name="Grigoriev I.V."/>
            <person name="Debuchy R."/>
            <person name="Gladieux P."/>
            <person name="Hiltunen Thoren M."/>
            <person name="Johannesson H."/>
        </authorList>
    </citation>
    <scope>NUCLEOTIDE SEQUENCE</scope>
    <source>
        <strain evidence="2">PSN309</strain>
    </source>
</reference>
<evidence type="ECO:0000313" key="3">
    <source>
        <dbReference type="Proteomes" id="UP001302126"/>
    </source>
</evidence>
<organism evidence="2 3">
    <name type="scientific">Podospora australis</name>
    <dbReference type="NCBI Taxonomy" id="1536484"/>
    <lineage>
        <taxon>Eukaryota</taxon>
        <taxon>Fungi</taxon>
        <taxon>Dikarya</taxon>
        <taxon>Ascomycota</taxon>
        <taxon>Pezizomycotina</taxon>
        <taxon>Sordariomycetes</taxon>
        <taxon>Sordariomycetidae</taxon>
        <taxon>Sordariales</taxon>
        <taxon>Podosporaceae</taxon>
        <taxon>Podospora</taxon>
    </lineage>
</organism>
<dbReference type="AlphaFoldDB" id="A0AAN6WHE1"/>
<dbReference type="EMBL" id="MU864758">
    <property type="protein sequence ID" value="KAK4182103.1"/>
    <property type="molecule type" value="Genomic_DNA"/>
</dbReference>
<sequence>MICNVCLTITLLLADEGDDGNWHEDHWIYHHNSFADLDKSAHDGCEMCKLFKLVLLEKHAHELACSIEEAVEAQRLIDVEENYRYEENGEMVRDPRSFAVKFDCFKLASDAPYHDSAQRLFFFRKGEDALDIHHAFVNLSAPSGVSSETTRVRGSEISSSANFNVARNWLDACAGGHGRCPRNINSALPRRILDLGDNPALKSIHLLVDSDFPAAYATLSHCWGTTQPLKLTNVTLHKFQSGINFDDLPRTFQHAITATLALGLRYLWIDSLCIIQDSKQDWEEQCAQMCRIYRDSFVTIAGPAAGGCHARFLHQRPMGAKATFDVKGRDGVDVKVTFTQGSNFDKSDFDDYEQGDPQAGSLELDTNGAVSEREQPLLQRAWVLQERLLSSRILYFGASRMYLECFTNVQVEGCRFPVDPRTTYTEAIKIPVMQLNNEQDRVRYWERIVKNYSSLGITNITDRLPALSGIAVNFHQVSKSQYVAGLWVDQLPQALAWYIRAFEEDRPSMEEYVAPSWSWASAGCPVIYHSRIDGPFTSSVKLLSIDVKPSGLDPFGTVQPDAYIEMSGKVWTARVSKYWWIFEVHSGKRKTETSWVAKFHPDAPKWGDTFDTEVDVLFLFLGSKTHSVEGRPSRPVDIALAIEPVDSSQDVYRRIGLADNELVEGGGAGLWKSCFDEAETQTVRLI</sequence>
<feature type="domain" description="Heterokaryon incompatibility" evidence="1">
    <location>
        <begin position="216"/>
        <end position="386"/>
    </location>
</feature>
<reference evidence="2" key="2">
    <citation type="submission" date="2023-05" db="EMBL/GenBank/DDBJ databases">
        <authorList>
            <consortium name="Lawrence Berkeley National Laboratory"/>
            <person name="Steindorff A."/>
            <person name="Hensen N."/>
            <person name="Bonometti L."/>
            <person name="Westerberg I."/>
            <person name="Brannstrom I.O."/>
            <person name="Guillou S."/>
            <person name="Cros-Aarteil S."/>
            <person name="Calhoun S."/>
            <person name="Haridas S."/>
            <person name="Kuo A."/>
            <person name="Mondo S."/>
            <person name="Pangilinan J."/>
            <person name="Riley R."/>
            <person name="Labutti K."/>
            <person name="Andreopoulos B."/>
            <person name="Lipzen A."/>
            <person name="Chen C."/>
            <person name="Yanf M."/>
            <person name="Daum C."/>
            <person name="Ng V."/>
            <person name="Clum A."/>
            <person name="Ohm R."/>
            <person name="Martin F."/>
            <person name="Silar P."/>
            <person name="Natvig D."/>
            <person name="Lalanne C."/>
            <person name="Gautier V."/>
            <person name="Ament-Velasquez S.L."/>
            <person name="Kruys A."/>
            <person name="Hutchinson M.I."/>
            <person name="Powell A.J."/>
            <person name="Barry K."/>
            <person name="Miller A.N."/>
            <person name="Grigoriev I.V."/>
            <person name="Debuchy R."/>
            <person name="Gladieux P."/>
            <person name="Thoren M.H."/>
            <person name="Johannesson H."/>
        </authorList>
    </citation>
    <scope>NUCLEOTIDE SEQUENCE</scope>
    <source>
        <strain evidence="2">PSN309</strain>
    </source>
</reference>
<proteinExistence type="predicted"/>
<keyword evidence="3" id="KW-1185">Reference proteome</keyword>
<dbReference type="PANTHER" id="PTHR33112">
    <property type="entry name" value="DOMAIN PROTEIN, PUTATIVE-RELATED"/>
    <property type="match status" value="1"/>
</dbReference>
<name>A0AAN6WHE1_9PEZI</name>
<dbReference type="PANTHER" id="PTHR33112:SF16">
    <property type="entry name" value="HETEROKARYON INCOMPATIBILITY DOMAIN-CONTAINING PROTEIN"/>
    <property type="match status" value="1"/>
</dbReference>
<evidence type="ECO:0000313" key="2">
    <source>
        <dbReference type="EMBL" id="KAK4182103.1"/>
    </source>
</evidence>
<dbReference type="InterPro" id="IPR010730">
    <property type="entry name" value="HET"/>
</dbReference>
<comment type="caution">
    <text evidence="2">The sequence shown here is derived from an EMBL/GenBank/DDBJ whole genome shotgun (WGS) entry which is preliminary data.</text>
</comment>